<accession>E9E5R8</accession>
<proteinExistence type="predicted"/>
<dbReference type="GeneID" id="19249527"/>
<dbReference type="KEGG" id="maw:19249527"/>
<evidence type="ECO:0008006" key="4">
    <source>
        <dbReference type="Google" id="ProtNLM"/>
    </source>
</evidence>
<sequence>MKATQTILAGLVAASSAMAAPARAIQSGDVVRTKAAFQAQFSPAPVPKWTVEEVQRACAPDDGSCTWHLLIDTHVAGKTDVNFVVDGPGASRNNGGPQDFGDFTITSGYDPAGFTTFSAVDNKDGLIAFPAYSDAEVANGNVAAARDYDVYYLSS</sequence>
<dbReference type="eggNOG" id="ENOG502RNK7">
    <property type="taxonomic scope" value="Eukaryota"/>
</dbReference>
<gene>
    <name evidence="2" type="ORF">MAC_05216</name>
</gene>
<protein>
    <recommendedName>
        <fullName evidence="4">Small secreted protein</fullName>
    </recommendedName>
</protein>
<evidence type="ECO:0000313" key="3">
    <source>
        <dbReference type="Proteomes" id="UP000002499"/>
    </source>
</evidence>
<dbReference type="HOGENOM" id="CLU_117282_0_0_1"/>
<dbReference type="InParanoid" id="E9E5R8"/>
<dbReference type="Proteomes" id="UP000002499">
    <property type="component" value="Unassembled WGS sequence"/>
</dbReference>
<dbReference type="OMA" id="CTFIVEA"/>
<feature type="chain" id="PRO_5003238553" description="Small secreted protein" evidence="1">
    <location>
        <begin position="25"/>
        <end position="155"/>
    </location>
</feature>
<dbReference type="AlphaFoldDB" id="E9E5R8"/>
<dbReference type="EMBL" id="GL698507">
    <property type="protein sequence ID" value="EFY88781.1"/>
    <property type="molecule type" value="Genomic_DNA"/>
</dbReference>
<reference evidence="2 3" key="1">
    <citation type="journal article" date="2011" name="PLoS Genet.">
        <title>Genome sequencing and comparative transcriptomics of the model entomopathogenic fungi Metarhizium anisopliae and M. acridum.</title>
        <authorList>
            <person name="Gao Q."/>
            <person name="Jin K."/>
            <person name="Ying S.H."/>
            <person name="Zhang Y."/>
            <person name="Xiao G."/>
            <person name="Shang Y."/>
            <person name="Duan Z."/>
            <person name="Hu X."/>
            <person name="Xie X.Q."/>
            <person name="Zhou G."/>
            <person name="Peng G."/>
            <person name="Luo Z."/>
            <person name="Huang W."/>
            <person name="Wang B."/>
            <person name="Fang W."/>
            <person name="Wang S."/>
            <person name="Zhong Y."/>
            <person name="Ma L.J."/>
            <person name="St Leger R.J."/>
            <person name="Zhao G.P."/>
            <person name="Pei Y."/>
            <person name="Feng M.G."/>
            <person name="Xia Y."/>
            <person name="Wang C."/>
        </authorList>
    </citation>
    <scope>NUCLEOTIDE SEQUENCE [LARGE SCALE GENOMIC DNA]</scope>
    <source>
        <strain evidence="2 3">CQMa 102</strain>
    </source>
</reference>
<evidence type="ECO:0000256" key="1">
    <source>
        <dbReference type="SAM" id="SignalP"/>
    </source>
</evidence>
<keyword evidence="3" id="KW-1185">Reference proteome</keyword>
<name>E9E5R8_METAQ</name>
<dbReference type="RefSeq" id="XP_007811556.1">
    <property type="nucleotide sequence ID" value="XM_007813365.1"/>
</dbReference>
<organism evidence="3">
    <name type="scientific">Metarhizium acridum (strain CQMa 102)</name>
    <dbReference type="NCBI Taxonomy" id="655827"/>
    <lineage>
        <taxon>Eukaryota</taxon>
        <taxon>Fungi</taxon>
        <taxon>Dikarya</taxon>
        <taxon>Ascomycota</taxon>
        <taxon>Pezizomycotina</taxon>
        <taxon>Sordariomycetes</taxon>
        <taxon>Hypocreomycetidae</taxon>
        <taxon>Hypocreales</taxon>
        <taxon>Clavicipitaceae</taxon>
        <taxon>Metarhizium</taxon>
    </lineage>
</organism>
<evidence type="ECO:0000313" key="2">
    <source>
        <dbReference type="EMBL" id="EFY88781.1"/>
    </source>
</evidence>
<feature type="signal peptide" evidence="1">
    <location>
        <begin position="1"/>
        <end position="24"/>
    </location>
</feature>
<dbReference type="OrthoDB" id="5352317at2759"/>
<keyword evidence="1" id="KW-0732">Signal</keyword>